<reference evidence="3" key="1">
    <citation type="submission" date="2021-07" db="EMBL/GenBank/DDBJ databases">
        <authorList>
            <person name="Durling M."/>
        </authorList>
    </citation>
    <scope>NUCLEOTIDE SEQUENCE</scope>
</reference>
<feature type="region of interest" description="Disordered" evidence="1">
    <location>
        <begin position="285"/>
        <end position="310"/>
    </location>
</feature>
<name>A0A9N9LU66_9HELO</name>
<evidence type="ECO:0000313" key="4">
    <source>
        <dbReference type="Proteomes" id="UP000701801"/>
    </source>
</evidence>
<dbReference type="AlphaFoldDB" id="A0A9N9LU66"/>
<organism evidence="3 4">
    <name type="scientific">Hymenoscyphus albidus</name>
    <dbReference type="NCBI Taxonomy" id="595503"/>
    <lineage>
        <taxon>Eukaryota</taxon>
        <taxon>Fungi</taxon>
        <taxon>Dikarya</taxon>
        <taxon>Ascomycota</taxon>
        <taxon>Pezizomycotina</taxon>
        <taxon>Leotiomycetes</taxon>
        <taxon>Helotiales</taxon>
        <taxon>Helotiaceae</taxon>
        <taxon>Hymenoscyphus</taxon>
    </lineage>
</organism>
<keyword evidence="2" id="KW-0812">Transmembrane</keyword>
<accession>A0A9N9LU66</accession>
<proteinExistence type="predicted"/>
<evidence type="ECO:0000313" key="3">
    <source>
        <dbReference type="EMBL" id="CAG8978622.1"/>
    </source>
</evidence>
<evidence type="ECO:0000256" key="2">
    <source>
        <dbReference type="SAM" id="Phobius"/>
    </source>
</evidence>
<dbReference type="EMBL" id="CAJVRM010000270">
    <property type="protein sequence ID" value="CAG8978622.1"/>
    <property type="molecule type" value="Genomic_DNA"/>
</dbReference>
<feature type="transmembrane region" description="Helical" evidence="2">
    <location>
        <begin position="574"/>
        <end position="594"/>
    </location>
</feature>
<comment type="caution">
    <text evidence="3">The sequence shown here is derived from an EMBL/GenBank/DDBJ whole genome shotgun (WGS) entry which is preliminary data.</text>
</comment>
<keyword evidence="2" id="KW-0472">Membrane</keyword>
<keyword evidence="4" id="KW-1185">Reference proteome</keyword>
<feature type="region of interest" description="Disordered" evidence="1">
    <location>
        <begin position="56"/>
        <end position="82"/>
    </location>
</feature>
<protein>
    <submittedName>
        <fullName evidence="3">Uncharacterized protein</fullName>
    </submittedName>
</protein>
<dbReference type="OrthoDB" id="409136at2759"/>
<evidence type="ECO:0000256" key="1">
    <source>
        <dbReference type="SAM" id="MobiDB-lite"/>
    </source>
</evidence>
<keyword evidence="2" id="KW-1133">Transmembrane helix</keyword>
<feature type="compositionally biased region" description="Acidic residues" evidence="1">
    <location>
        <begin position="299"/>
        <end position="310"/>
    </location>
</feature>
<dbReference type="Proteomes" id="UP000701801">
    <property type="component" value="Unassembled WGS sequence"/>
</dbReference>
<gene>
    <name evidence="3" type="ORF">HYALB_00013222</name>
</gene>
<feature type="compositionally biased region" description="Polar residues" evidence="1">
    <location>
        <begin position="56"/>
        <end position="67"/>
    </location>
</feature>
<feature type="transmembrane region" description="Helical" evidence="2">
    <location>
        <begin position="600"/>
        <end position="621"/>
    </location>
</feature>
<sequence>MCGAYGYSGHSIEERTVLVGYSCEQHDESKGEINHTPVGIVVDISMEKATTRSILPTTTDASGNGVKNNHILGSRSKKTKKGDAPLRTLYKPSLQYQTTTEPIPTSKRSILPNNRRDSIEVGKSTTTLGTEDVAFILDHDNYASDSSRAPSEIWTESDRAAVSISTIPRVEIVSAELVSLLAEYARLKNLYKPLITALGHIATGEALVAVLKSYAKSLKVNSSQPQEHKAGELVRSHARRISYACVTFHDPRAPAIDLDDRWEALHRQKVQASTRMEDYLNNVASRELPEQDSQNGLDELSDDSDREYIEDPLPNLSKVKASMTSGPPFDQLCADISHLLHENRDRKGATFVELTKSDAAKKTAKNSQTIDEKCDILELNSLRGCPDDTPQETNDRRQVSSSVMYKSYLVFMPWLKSKFWSSRRPESTQLSWICRGLLSDQIPLPRSTWLSCKGSQLFLLKASKVHFVKINVEDTFRADIIEAPSIPPLTEVHLKHYEYSPIDLPLPPITSNSFLHYLENPDCESLKRTKRWLSCLPKRLEEQLLWRRITSEPDIIVSGWGIHIEENLNEEGRATLAFVILSVSAMVGVVYSAMMADASGGFTIAGYIATTLGVFITVMYFRWRQE</sequence>